<feature type="transmembrane region" description="Helical" evidence="1">
    <location>
        <begin position="93"/>
        <end position="115"/>
    </location>
</feature>
<dbReference type="GO" id="GO:0031966">
    <property type="term" value="C:mitochondrial membrane"/>
    <property type="evidence" value="ECO:0007669"/>
    <property type="project" value="TreeGrafter"/>
</dbReference>
<evidence type="ECO:0000256" key="1">
    <source>
        <dbReference type="SAM" id="Phobius"/>
    </source>
</evidence>
<dbReference type="OrthoDB" id="5386199at2759"/>
<protein>
    <recommendedName>
        <fullName evidence="4">Transmembrane protein 186</fullName>
    </recommendedName>
</protein>
<keyword evidence="1" id="KW-0812">Transmembrane</keyword>
<proteinExistence type="predicted"/>
<reference evidence="3" key="1">
    <citation type="journal article" date="2018" name="Nat. Microbiol.">
        <title>Leveraging single-cell genomics to expand the fungal tree of life.</title>
        <authorList>
            <person name="Ahrendt S.R."/>
            <person name="Quandt C.A."/>
            <person name="Ciobanu D."/>
            <person name="Clum A."/>
            <person name="Salamov A."/>
            <person name="Andreopoulos B."/>
            <person name="Cheng J.F."/>
            <person name="Woyke T."/>
            <person name="Pelin A."/>
            <person name="Henrissat B."/>
            <person name="Reynolds N.K."/>
            <person name="Benny G.L."/>
            <person name="Smith M.E."/>
            <person name="James T.Y."/>
            <person name="Grigoriev I.V."/>
        </authorList>
    </citation>
    <scope>NUCLEOTIDE SEQUENCE [LARGE SCALE GENOMIC DNA]</scope>
</reference>
<evidence type="ECO:0008006" key="4">
    <source>
        <dbReference type="Google" id="ProtNLM"/>
    </source>
</evidence>
<organism evidence="2 3">
    <name type="scientific">Piptocephalis cylindrospora</name>
    <dbReference type="NCBI Taxonomy" id="1907219"/>
    <lineage>
        <taxon>Eukaryota</taxon>
        <taxon>Fungi</taxon>
        <taxon>Fungi incertae sedis</taxon>
        <taxon>Zoopagomycota</taxon>
        <taxon>Zoopagomycotina</taxon>
        <taxon>Zoopagomycetes</taxon>
        <taxon>Zoopagales</taxon>
        <taxon>Piptocephalidaceae</taxon>
        <taxon>Piptocephalis</taxon>
    </lineage>
</organism>
<dbReference type="GO" id="GO:0033615">
    <property type="term" value="P:mitochondrial proton-transporting ATP synthase complex assembly"/>
    <property type="evidence" value="ECO:0007669"/>
    <property type="project" value="TreeGrafter"/>
</dbReference>
<accession>A0A4P9Y0K6</accession>
<dbReference type="AlphaFoldDB" id="A0A4P9Y0K6"/>
<evidence type="ECO:0000313" key="2">
    <source>
        <dbReference type="EMBL" id="RKP12268.1"/>
    </source>
</evidence>
<dbReference type="EMBL" id="KZ988403">
    <property type="protein sequence ID" value="RKP12268.1"/>
    <property type="molecule type" value="Genomic_DNA"/>
</dbReference>
<dbReference type="PANTHER" id="PTHR13281:SF0">
    <property type="entry name" value="TRANSMEMBRANE PROTEIN 70, MITOCHONDRIAL"/>
    <property type="match status" value="1"/>
</dbReference>
<name>A0A4P9Y0K6_9FUNG</name>
<feature type="transmembrane region" description="Helical" evidence="1">
    <location>
        <begin position="121"/>
        <end position="145"/>
    </location>
</feature>
<keyword evidence="3" id="KW-1185">Reference proteome</keyword>
<dbReference type="InterPro" id="IPR009724">
    <property type="entry name" value="TMEM70"/>
</dbReference>
<evidence type="ECO:0000313" key="3">
    <source>
        <dbReference type="Proteomes" id="UP000267251"/>
    </source>
</evidence>
<dbReference type="Proteomes" id="UP000267251">
    <property type="component" value="Unassembled WGS sequence"/>
</dbReference>
<keyword evidence="1" id="KW-0472">Membrane</keyword>
<sequence>MSFAHQVPGMTRQGRGIFVRLRGYPTPVHVHGYRLGVTRVYSRTPASVLDAGAFRAFSQSISPMAPPVSKAPGPEKTEGRMIYMGPLAKTARYLKVFSVSSLSLTFGALPLIFFVDAELTMAFRTALAGAALFTSASSTFLIHYAMHPYVLRISLPDAAPPSASDDAGEYQAVSITPNTQLAVTTLSFWAKPIMTRLAVKDIHPSSRVFSSWRTSSVQGRTGKPLFVHPGLSQTPEMNQLVEAVASSGSASES</sequence>
<dbReference type="PANTHER" id="PTHR13281">
    <property type="entry name" value="TRANSMEMBRANE PROTEIN 70, MITOCHONDRIAL"/>
    <property type="match status" value="1"/>
</dbReference>
<keyword evidence="1" id="KW-1133">Transmembrane helix</keyword>
<gene>
    <name evidence="2" type="ORF">BJ684DRAFT_21178</name>
</gene>